<accession>A0A345UBC7</accession>
<dbReference type="GeneID" id="37624579"/>
<dbReference type="EMBL" id="MH396020">
    <property type="protein sequence ID" value="AXI97763.1"/>
    <property type="molecule type" value="Genomic_DNA"/>
</dbReference>
<keyword evidence="1" id="KW-0496">Mitochondrion</keyword>
<dbReference type="AlphaFoldDB" id="A0A345UBC7"/>
<name>A0A345UBC7_9FLOR</name>
<gene>
    <name evidence="1" type="primary">orf146</name>
</gene>
<evidence type="ECO:0000313" key="1">
    <source>
        <dbReference type="EMBL" id="AXI97763.1"/>
    </source>
</evidence>
<sequence length="146" mass="17368">MNKFRLSSQYNYIETFDSFDRCFSCNKNLFNFFVLKSLDIQVSNLKKSTKLILDTYLFSEFLIGQKKASYLQQKTNLSFFKTTIQSKKIFLFMEIVLHSIFMERQFIKRLQNVTVMNLSFFLPYATLEKLLLQSSIYNISISTSKY</sequence>
<protein>
    <submittedName>
        <fullName evidence="1">Uncharacterized protein</fullName>
    </submittedName>
</protein>
<organism evidence="1">
    <name type="scientific">Hydropuntia rangiferina</name>
    <dbReference type="NCBI Taxonomy" id="338881"/>
    <lineage>
        <taxon>Eukaryota</taxon>
        <taxon>Rhodophyta</taxon>
        <taxon>Florideophyceae</taxon>
        <taxon>Rhodymeniophycidae</taxon>
        <taxon>Gracilariales</taxon>
        <taxon>Gracilariaceae</taxon>
        <taxon>Hydropuntia</taxon>
    </lineage>
</organism>
<reference evidence="1" key="1">
    <citation type="submission" date="2018-05" db="EMBL/GenBank/DDBJ databases">
        <title>Organellar genomes of Gracilariaceae.</title>
        <authorList>
            <person name="Iha C."/>
            <person name="Oliveira M.C."/>
        </authorList>
    </citation>
    <scope>NUCLEOTIDE SEQUENCE</scope>
</reference>
<dbReference type="RefSeq" id="YP_009511886.1">
    <property type="nucleotide sequence ID" value="NC_039149.1"/>
</dbReference>
<geneLocation type="mitochondrion" evidence="1"/>
<proteinExistence type="predicted"/>